<protein>
    <submittedName>
        <fullName evidence="8">DNA mismatch repair protein MutT</fullName>
    </submittedName>
</protein>
<keyword evidence="6" id="KW-0464">Manganese</keyword>
<dbReference type="InterPro" id="IPR015797">
    <property type="entry name" value="NUDIX_hydrolase-like_dom_sf"/>
</dbReference>
<organism evidence="8 9">
    <name type="scientific">Photobacterium gaetbulicola</name>
    <dbReference type="NCBI Taxonomy" id="1295392"/>
    <lineage>
        <taxon>Bacteria</taxon>
        <taxon>Pseudomonadati</taxon>
        <taxon>Pseudomonadota</taxon>
        <taxon>Gammaproteobacteria</taxon>
        <taxon>Vibrionales</taxon>
        <taxon>Vibrionaceae</taxon>
        <taxon>Photobacterium</taxon>
    </lineage>
</organism>
<keyword evidence="4" id="KW-0378">Hydrolase</keyword>
<dbReference type="PANTHER" id="PTHR12992">
    <property type="entry name" value="NUDIX HYDROLASE"/>
    <property type="match status" value="1"/>
</dbReference>
<sequence>MNCQQQIITRFLLAPQASYDQSHTSRVRQYIRDGYQLKPAAVLIPLVPRHDSFSMIFTRRAQHLKHHPGQVSFPGGRFEPQDIDLIDTALRETHEETGILCNRDSIIGQLPSLPTISGYIVTPYLSVISPDYRPELDPNEVDELFEAPIEHVLNPMNIRIQKVTLKGKTHNIYSVPFSKYSIWGATAQMLKVLSDQLWYEQN</sequence>
<evidence type="ECO:0000313" key="8">
    <source>
        <dbReference type="EMBL" id="KHT65190.1"/>
    </source>
</evidence>
<evidence type="ECO:0000256" key="5">
    <source>
        <dbReference type="ARBA" id="ARBA00022842"/>
    </source>
</evidence>
<dbReference type="SUPFAM" id="SSF55811">
    <property type="entry name" value="Nudix"/>
    <property type="match status" value="1"/>
</dbReference>
<evidence type="ECO:0000256" key="2">
    <source>
        <dbReference type="ARBA" id="ARBA00001946"/>
    </source>
</evidence>
<keyword evidence="5" id="KW-0460">Magnesium</keyword>
<dbReference type="PROSITE" id="PS51462">
    <property type="entry name" value="NUDIX"/>
    <property type="match status" value="1"/>
</dbReference>
<evidence type="ECO:0000256" key="6">
    <source>
        <dbReference type="ARBA" id="ARBA00023211"/>
    </source>
</evidence>
<evidence type="ECO:0000256" key="4">
    <source>
        <dbReference type="ARBA" id="ARBA00022801"/>
    </source>
</evidence>
<dbReference type="EMBL" id="JWLZ01000020">
    <property type="protein sequence ID" value="KHT65190.1"/>
    <property type="molecule type" value="Genomic_DNA"/>
</dbReference>
<comment type="cofactor">
    <cofactor evidence="2">
        <name>Mg(2+)</name>
        <dbReference type="ChEBI" id="CHEBI:18420"/>
    </cofactor>
</comment>
<evidence type="ECO:0000256" key="1">
    <source>
        <dbReference type="ARBA" id="ARBA00001936"/>
    </source>
</evidence>
<dbReference type="Pfam" id="PF00293">
    <property type="entry name" value="NUDIX"/>
    <property type="match status" value="1"/>
</dbReference>
<dbReference type="AlphaFoldDB" id="A0A0B9GK75"/>
<feature type="domain" description="Nudix hydrolase" evidence="7">
    <location>
        <begin position="37"/>
        <end position="169"/>
    </location>
</feature>
<name>A0A0B9GK75_9GAMM</name>
<reference evidence="8 9" key="1">
    <citation type="submission" date="2014-12" db="EMBL/GenBank/DDBJ databases">
        <title>Genome sequencing of Photobacterium gaetbulicola AD005a.</title>
        <authorList>
            <person name="Adrian T.G.S."/>
            <person name="Chan K.G."/>
        </authorList>
    </citation>
    <scope>NUCLEOTIDE SEQUENCE [LARGE SCALE GENOMIC DNA]</scope>
    <source>
        <strain evidence="8 9">AD005a</strain>
    </source>
</reference>
<dbReference type="NCBIfam" id="NF007980">
    <property type="entry name" value="PRK10707.1"/>
    <property type="match status" value="1"/>
</dbReference>
<dbReference type="Proteomes" id="UP000031278">
    <property type="component" value="Unassembled WGS sequence"/>
</dbReference>
<dbReference type="PANTHER" id="PTHR12992:SF11">
    <property type="entry name" value="MITOCHONDRIAL COENZYME A DIPHOSPHATASE NUDT8"/>
    <property type="match status" value="1"/>
</dbReference>
<comment type="caution">
    <text evidence="8">The sequence shown here is derived from an EMBL/GenBank/DDBJ whole genome shotgun (WGS) entry which is preliminary data.</text>
</comment>
<proteinExistence type="predicted"/>
<evidence type="ECO:0000313" key="9">
    <source>
        <dbReference type="Proteomes" id="UP000031278"/>
    </source>
</evidence>
<dbReference type="RefSeq" id="WP_039457457.1">
    <property type="nucleotide sequence ID" value="NZ_JWLZ01000020.1"/>
</dbReference>
<comment type="cofactor">
    <cofactor evidence="1">
        <name>Mn(2+)</name>
        <dbReference type="ChEBI" id="CHEBI:29035"/>
    </cofactor>
</comment>
<gene>
    <name evidence="8" type="ORF">RJ45_02320</name>
</gene>
<evidence type="ECO:0000256" key="3">
    <source>
        <dbReference type="ARBA" id="ARBA00022723"/>
    </source>
</evidence>
<accession>A0A0B9GK75</accession>
<dbReference type="Gene3D" id="3.90.79.10">
    <property type="entry name" value="Nucleoside Triphosphate Pyrophosphohydrolase"/>
    <property type="match status" value="1"/>
</dbReference>
<dbReference type="InterPro" id="IPR000086">
    <property type="entry name" value="NUDIX_hydrolase_dom"/>
</dbReference>
<dbReference type="InterPro" id="IPR045121">
    <property type="entry name" value="CoAse"/>
</dbReference>
<dbReference type="GO" id="GO:0010945">
    <property type="term" value="F:coenzyme A diphosphatase activity"/>
    <property type="evidence" value="ECO:0007669"/>
    <property type="project" value="InterPro"/>
</dbReference>
<keyword evidence="3" id="KW-0479">Metal-binding</keyword>
<dbReference type="GO" id="GO:0046872">
    <property type="term" value="F:metal ion binding"/>
    <property type="evidence" value="ECO:0007669"/>
    <property type="project" value="UniProtKB-KW"/>
</dbReference>
<dbReference type="CDD" id="cd03426">
    <property type="entry name" value="NUDIX_CoAse_Nudt7"/>
    <property type="match status" value="1"/>
</dbReference>
<evidence type="ECO:0000259" key="7">
    <source>
        <dbReference type="PROSITE" id="PS51462"/>
    </source>
</evidence>